<comment type="function">
    <text evidence="4">CRISPR (clustered regularly interspaced short palindromic repeat), is an adaptive immune system that provides protection against mobile genetic elements (viruses, transposable elements and conjugative plasmids). CRISPR clusters contain sequences complementary to antecedent mobile elements and target invading nucleic acids. CRISPR clusters are transcribed and processed into CRISPR RNA (crRNA).</text>
</comment>
<dbReference type="CDD" id="cd21140">
    <property type="entry name" value="Cas6_I-like"/>
    <property type="match status" value="1"/>
</dbReference>
<dbReference type="NCBIfam" id="TIGR01877">
    <property type="entry name" value="cas_cas6"/>
    <property type="match status" value="1"/>
</dbReference>
<feature type="active site" description="Proton donor" evidence="6">
    <location>
        <position position="44"/>
    </location>
</feature>
<evidence type="ECO:0000313" key="9">
    <source>
        <dbReference type="Proteomes" id="UP000563094"/>
    </source>
</evidence>
<evidence type="ECO:0000256" key="6">
    <source>
        <dbReference type="PIRSR" id="PIRSR005054-50"/>
    </source>
</evidence>
<dbReference type="PANTHER" id="PTHR36984">
    <property type="entry name" value="CRISPR-ASSOCIATED ENDORIBONUCLEASE CAS6 1"/>
    <property type="match status" value="1"/>
</dbReference>
<evidence type="ECO:0000256" key="1">
    <source>
        <dbReference type="ARBA" id="ARBA00005937"/>
    </source>
</evidence>
<feature type="active site" description="Proton acceptor" evidence="6">
    <location>
        <position position="29"/>
    </location>
</feature>
<dbReference type="Gene3D" id="3.30.70.1890">
    <property type="match status" value="1"/>
</dbReference>
<dbReference type="Pfam" id="PF21350">
    <property type="entry name" value="Cas6_I-A"/>
    <property type="match status" value="1"/>
</dbReference>
<dbReference type="GO" id="GO:0016788">
    <property type="term" value="F:hydrolase activity, acting on ester bonds"/>
    <property type="evidence" value="ECO:0007669"/>
    <property type="project" value="InterPro"/>
</dbReference>
<dbReference type="GO" id="GO:0051607">
    <property type="term" value="P:defense response to virus"/>
    <property type="evidence" value="ECO:0007669"/>
    <property type="project" value="UniProtKB-KW"/>
</dbReference>
<accession>A0A839GMN9</accession>
<name>A0A839GMN9_9BACT</name>
<dbReference type="InterPro" id="IPR045747">
    <property type="entry name" value="CRISPR-assoc_prot_Cas6_N_sf"/>
</dbReference>
<feature type="site" description="Transition state stabilizer" evidence="5">
    <location>
        <position position="56"/>
    </location>
</feature>
<keyword evidence="8" id="KW-0378">Hydrolase</keyword>
<comment type="similarity">
    <text evidence="1 4">Belongs to the CRISPR-associated protein Cas6/Cse3/CasE family.</text>
</comment>
<protein>
    <recommendedName>
        <fullName evidence="4">CRISPR-associated endoribonuclease</fullName>
    </recommendedName>
</protein>
<evidence type="ECO:0000256" key="5">
    <source>
        <dbReference type="PIRSR" id="PIRSR005054-1"/>
    </source>
</evidence>
<proteinExistence type="inferred from homology"/>
<evidence type="ECO:0000256" key="4">
    <source>
        <dbReference type="PIRNR" id="PIRNR005054"/>
    </source>
</evidence>
<dbReference type="InterPro" id="IPR049435">
    <property type="entry name" value="Cas_Cas6_C"/>
</dbReference>
<keyword evidence="9" id="KW-1185">Reference proteome</keyword>
<evidence type="ECO:0000256" key="3">
    <source>
        <dbReference type="ARBA" id="ARBA00023118"/>
    </source>
</evidence>
<dbReference type="Gene3D" id="3.30.70.1900">
    <property type="match status" value="1"/>
</dbReference>
<organism evidence="8 9">
    <name type="scientific">Rufibacter quisquiliarum</name>
    <dbReference type="NCBI Taxonomy" id="1549639"/>
    <lineage>
        <taxon>Bacteria</taxon>
        <taxon>Pseudomonadati</taxon>
        <taxon>Bacteroidota</taxon>
        <taxon>Cytophagia</taxon>
        <taxon>Cytophagales</taxon>
        <taxon>Hymenobacteraceae</taxon>
        <taxon>Rufibacter</taxon>
    </lineage>
</organism>
<dbReference type="InterPro" id="IPR010156">
    <property type="entry name" value="CRISPR-assoc_prot_Cas6"/>
</dbReference>
<feature type="domain" description="CRISPR associated protein Cas6 C-terminal" evidence="7">
    <location>
        <begin position="134"/>
        <end position="261"/>
    </location>
</feature>
<comment type="caution">
    <text evidence="8">The sequence shown here is derived from an EMBL/GenBank/DDBJ whole genome shotgun (WGS) entry which is preliminary data.</text>
</comment>
<dbReference type="Proteomes" id="UP000563094">
    <property type="component" value="Unassembled WGS sequence"/>
</dbReference>
<dbReference type="PIRSF" id="PIRSF005054">
    <property type="entry name" value="PF1131"/>
    <property type="match status" value="1"/>
</dbReference>
<keyword evidence="2" id="KW-0694">RNA-binding</keyword>
<keyword evidence="3" id="KW-0051">Antiviral defense</keyword>
<dbReference type="RefSeq" id="WP_182511356.1">
    <property type="nucleotide sequence ID" value="NZ_JACJIQ010000001.1"/>
</dbReference>
<sequence>MRFSLTFRKTGQKQTLPLNYQYELASWIYKTIHRSDSAFVSFLHDRGYLANGKGFKLFTFSNLKLPKFQIQGDRLLLQGDTLSLQLTFALEQSAQHFIQGLFQQQRFSLGDRQSQVDLEVQQIEAMPTPTLAEGSQLRFRTLSPLCVSSSREHYGKIMPLYHHPADDGYENLLLQNLLNKYTAAHGHFPLPPLRPDGEFAFKVLSEPKSRLVTIKANTPQETKVRGFLFDFELQAPEALLQLGYAAGLGEKNSLGFGCVEVVG</sequence>
<reference evidence="8 9" key="1">
    <citation type="submission" date="2020-08" db="EMBL/GenBank/DDBJ databases">
        <title>Genomic Encyclopedia of Type Strains, Phase IV (KMG-IV): sequencing the most valuable type-strain genomes for metagenomic binning, comparative biology and taxonomic classification.</title>
        <authorList>
            <person name="Goeker M."/>
        </authorList>
    </citation>
    <scope>NUCLEOTIDE SEQUENCE [LARGE SCALE GENOMIC DNA]</scope>
    <source>
        <strain evidence="8 9">DSM 29854</strain>
    </source>
</reference>
<evidence type="ECO:0000259" key="7">
    <source>
        <dbReference type="Pfam" id="PF01881"/>
    </source>
</evidence>
<dbReference type="PANTHER" id="PTHR36984:SF1">
    <property type="entry name" value="CRISPR-ASSOCIATED ENDORIBONUCLEASE CAS6 1"/>
    <property type="match status" value="1"/>
</dbReference>
<evidence type="ECO:0000256" key="2">
    <source>
        <dbReference type="ARBA" id="ARBA00022884"/>
    </source>
</evidence>
<evidence type="ECO:0000313" key="8">
    <source>
        <dbReference type="EMBL" id="MBA9075708.1"/>
    </source>
</evidence>
<gene>
    <name evidence="8" type="ORF">FHS90_000405</name>
</gene>
<dbReference type="Pfam" id="PF01881">
    <property type="entry name" value="Cas_Cas6_C"/>
    <property type="match status" value="1"/>
</dbReference>
<dbReference type="AlphaFoldDB" id="A0A839GMN9"/>
<dbReference type="GO" id="GO:0003723">
    <property type="term" value="F:RNA binding"/>
    <property type="evidence" value="ECO:0007669"/>
    <property type="project" value="UniProtKB-KW"/>
</dbReference>
<dbReference type="EMBL" id="JACJIQ010000001">
    <property type="protein sequence ID" value="MBA9075708.1"/>
    <property type="molecule type" value="Genomic_DNA"/>
</dbReference>